<protein>
    <submittedName>
        <fullName evidence="3">Uncharacterized protein</fullName>
    </submittedName>
</protein>
<reference evidence="3 4" key="1">
    <citation type="submission" date="2024-10" db="EMBL/GenBank/DDBJ databases">
        <title>Draft genome assembly of a novel steroid transforming actinomycete isolated from African clawed frog Xenopus laevis.</title>
        <authorList>
            <person name="Bragin E."/>
            <person name="Kollerov V."/>
            <person name="Donova M.V."/>
        </authorList>
    </citation>
    <scope>NUCLEOTIDE SEQUENCE [LARGE SCALE GENOMIC DNA]</scope>
    <source>
        <strain evidence="3 4">MTOC-St3</strain>
    </source>
</reference>
<keyword evidence="2" id="KW-1133">Transmembrane helix</keyword>
<feature type="region of interest" description="Disordered" evidence="1">
    <location>
        <begin position="51"/>
        <end position="116"/>
    </location>
</feature>
<sequence>MTDSTPGDGEPPSLAEKTKDWYKKHKPKVRFAFGVTLAVGLGLVVAARRHEGQDGEGYDAEDNQDRQPVSDRETTNTPRQSTLDPDRDPFLRRLPPGQQASEAAKERYRELTGNELPPGYTLVRRWFFLSPDDEDPSEAAA</sequence>
<evidence type="ECO:0000313" key="4">
    <source>
        <dbReference type="Proteomes" id="UP001605990"/>
    </source>
</evidence>
<evidence type="ECO:0000256" key="2">
    <source>
        <dbReference type="SAM" id="Phobius"/>
    </source>
</evidence>
<comment type="caution">
    <text evidence="3">The sequence shown here is derived from an EMBL/GenBank/DDBJ whole genome shotgun (WGS) entry which is preliminary data.</text>
</comment>
<organism evidence="3 4">
    <name type="scientific">Streptomyces rochei</name>
    <name type="common">Streptomyces parvullus</name>
    <dbReference type="NCBI Taxonomy" id="1928"/>
    <lineage>
        <taxon>Bacteria</taxon>
        <taxon>Bacillati</taxon>
        <taxon>Actinomycetota</taxon>
        <taxon>Actinomycetes</taxon>
        <taxon>Kitasatosporales</taxon>
        <taxon>Streptomycetaceae</taxon>
        <taxon>Streptomyces</taxon>
        <taxon>Streptomyces rochei group</taxon>
    </lineage>
</organism>
<gene>
    <name evidence="3" type="ORF">ACGU38_40120</name>
</gene>
<keyword evidence="4" id="KW-1185">Reference proteome</keyword>
<feature type="region of interest" description="Disordered" evidence="1">
    <location>
        <begin position="1"/>
        <end position="21"/>
    </location>
</feature>
<accession>A0ABW7EIJ4</accession>
<feature type="compositionally biased region" description="Basic and acidic residues" evidence="1">
    <location>
        <begin position="103"/>
        <end position="112"/>
    </location>
</feature>
<proteinExistence type="predicted"/>
<feature type="transmembrane region" description="Helical" evidence="2">
    <location>
        <begin position="29"/>
        <end position="47"/>
    </location>
</feature>
<evidence type="ECO:0000313" key="3">
    <source>
        <dbReference type="EMBL" id="MFG6301550.1"/>
    </source>
</evidence>
<dbReference type="Proteomes" id="UP001605990">
    <property type="component" value="Unassembled WGS sequence"/>
</dbReference>
<name>A0ABW7EIJ4_STRRO</name>
<dbReference type="RefSeq" id="WP_394396442.1">
    <property type="nucleotide sequence ID" value="NZ_JBIENY010000544.1"/>
</dbReference>
<keyword evidence="2" id="KW-0812">Transmembrane</keyword>
<dbReference type="EMBL" id="JBIENY010000544">
    <property type="protein sequence ID" value="MFG6301550.1"/>
    <property type="molecule type" value="Genomic_DNA"/>
</dbReference>
<feature type="compositionally biased region" description="Basic and acidic residues" evidence="1">
    <location>
        <begin position="63"/>
        <end position="74"/>
    </location>
</feature>
<evidence type="ECO:0000256" key="1">
    <source>
        <dbReference type="SAM" id="MobiDB-lite"/>
    </source>
</evidence>
<keyword evidence="2" id="KW-0472">Membrane</keyword>